<evidence type="ECO:0000313" key="1">
    <source>
        <dbReference type="EMBL" id="GAF70349.1"/>
    </source>
</evidence>
<sequence>DLKRMLLLMMDSLKAGEPVNDYWKPDLTWTFVNEEDEKDGCISGVGWRDYGRRRMVELRGSRAGRSRDLARFRASVIIDVPRF</sequence>
<feature type="non-terminal residue" evidence="1">
    <location>
        <position position="1"/>
    </location>
</feature>
<proteinExistence type="predicted"/>
<name>X0RNF1_9ZZZZ</name>
<comment type="caution">
    <text evidence="1">The sequence shown here is derived from an EMBL/GenBank/DDBJ whole genome shotgun (WGS) entry which is preliminary data.</text>
</comment>
<organism evidence="1">
    <name type="scientific">marine sediment metagenome</name>
    <dbReference type="NCBI Taxonomy" id="412755"/>
    <lineage>
        <taxon>unclassified sequences</taxon>
        <taxon>metagenomes</taxon>
        <taxon>ecological metagenomes</taxon>
    </lineage>
</organism>
<dbReference type="AlphaFoldDB" id="X0RNF1"/>
<gene>
    <name evidence="1" type="ORF">S01H1_15071</name>
</gene>
<accession>X0RNF1</accession>
<dbReference type="EMBL" id="BARS01007862">
    <property type="protein sequence ID" value="GAF70349.1"/>
    <property type="molecule type" value="Genomic_DNA"/>
</dbReference>
<reference evidence="1" key="1">
    <citation type="journal article" date="2014" name="Front. Microbiol.">
        <title>High frequency of phylogenetically diverse reductive dehalogenase-homologous genes in deep subseafloor sedimentary metagenomes.</title>
        <authorList>
            <person name="Kawai M."/>
            <person name="Futagami T."/>
            <person name="Toyoda A."/>
            <person name="Takaki Y."/>
            <person name="Nishi S."/>
            <person name="Hori S."/>
            <person name="Arai W."/>
            <person name="Tsubouchi T."/>
            <person name="Morono Y."/>
            <person name="Uchiyama I."/>
            <person name="Ito T."/>
            <person name="Fujiyama A."/>
            <person name="Inagaki F."/>
            <person name="Takami H."/>
        </authorList>
    </citation>
    <scope>NUCLEOTIDE SEQUENCE</scope>
    <source>
        <strain evidence="1">Expedition CK06-06</strain>
    </source>
</reference>
<protein>
    <submittedName>
        <fullName evidence="1">Uncharacterized protein</fullName>
    </submittedName>
</protein>